<dbReference type="Pfam" id="PF11578">
    <property type="entry name" value="DUF3237"/>
    <property type="match status" value="1"/>
</dbReference>
<dbReference type="AlphaFoldDB" id="A0A7W4LP17"/>
<comment type="caution">
    <text evidence="3">The sequence shown here is derived from an EMBL/GenBank/DDBJ whole genome shotgun (WGS) entry which is preliminary data.</text>
</comment>
<reference evidence="3 4" key="1">
    <citation type="submission" date="2020-08" db="EMBL/GenBank/DDBJ databases">
        <authorList>
            <person name="Kim C.M."/>
        </authorList>
    </citation>
    <scope>NUCLEOTIDE SEQUENCE [LARGE SCALE GENOMIC DNA]</scope>
    <source>
        <strain evidence="3 4">UL070</strain>
    </source>
</reference>
<organism evidence="3 4">
    <name type="scientific">Aquipseudomonas ullengensis</name>
    <dbReference type="NCBI Taxonomy" id="2759166"/>
    <lineage>
        <taxon>Bacteria</taxon>
        <taxon>Pseudomonadati</taxon>
        <taxon>Pseudomonadota</taxon>
        <taxon>Gammaproteobacteria</taxon>
        <taxon>Pseudomonadales</taxon>
        <taxon>Pseudomonadaceae</taxon>
        <taxon>Aquipseudomonas</taxon>
    </lineage>
</organism>
<feature type="signal peptide" evidence="2">
    <location>
        <begin position="1"/>
        <end position="29"/>
    </location>
</feature>
<dbReference type="RefSeq" id="WP_183090205.1">
    <property type="nucleotide sequence ID" value="NZ_JACJUD010000005.1"/>
</dbReference>
<feature type="chain" id="PRO_5031146719" description="UPF0311 protein H3H51_16770" evidence="2">
    <location>
        <begin position="30"/>
        <end position="194"/>
    </location>
</feature>
<dbReference type="HAMAP" id="MF_00775">
    <property type="entry name" value="UPF0311"/>
    <property type="match status" value="1"/>
</dbReference>
<dbReference type="PROSITE" id="PS51318">
    <property type="entry name" value="TAT"/>
    <property type="match status" value="1"/>
</dbReference>
<evidence type="ECO:0000256" key="1">
    <source>
        <dbReference type="HAMAP-Rule" id="MF_00775"/>
    </source>
</evidence>
<dbReference type="InterPro" id="IPR006311">
    <property type="entry name" value="TAT_signal"/>
</dbReference>
<keyword evidence="4" id="KW-1185">Reference proteome</keyword>
<protein>
    <recommendedName>
        <fullName evidence="1">UPF0311 protein H3H51_16770</fullName>
    </recommendedName>
</protein>
<sequence length="194" mass="21391">MKALNTRRNTLRLLAGLAMAALWLPQVQAAELKEKIPNRLSNELVMQIDVKLGPREEMGKGPDGMRINYPIIGGTFVGKGMKGTVVPGGADMSVTREDGVTMINALYRLKTDDGQIIIIDNAGIWRLNESGLAKKAKGLELREMKESDFYCRTTPKFKTQPGAHAWLNDYVFNGTIDGISEHEVLISVYQIGGE</sequence>
<dbReference type="InterPro" id="IPR020915">
    <property type="entry name" value="UPF0311"/>
</dbReference>
<proteinExistence type="inferred from homology"/>
<evidence type="ECO:0000256" key="2">
    <source>
        <dbReference type="SAM" id="SignalP"/>
    </source>
</evidence>
<evidence type="ECO:0000313" key="3">
    <source>
        <dbReference type="EMBL" id="MBB2496678.1"/>
    </source>
</evidence>
<dbReference type="Gene3D" id="2.40.160.20">
    <property type="match status" value="1"/>
</dbReference>
<dbReference type="EMBL" id="JACJUD010000005">
    <property type="protein sequence ID" value="MBB2496678.1"/>
    <property type="molecule type" value="Genomic_DNA"/>
</dbReference>
<accession>A0A7W4LP17</accession>
<evidence type="ECO:0000313" key="4">
    <source>
        <dbReference type="Proteomes" id="UP000542720"/>
    </source>
</evidence>
<comment type="similarity">
    <text evidence="1">Belongs to the UPF0311 family.</text>
</comment>
<keyword evidence="2" id="KW-0732">Signal</keyword>
<name>A0A7W4LP17_9GAMM</name>
<dbReference type="Proteomes" id="UP000542720">
    <property type="component" value="Unassembled WGS sequence"/>
</dbReference>
<gene>
    <name evidence="3" type="ORF">H3H51_16770</name>
</gene>
<dbReference type="PANTHER" id="PTHR37315">
    <property type="entry name" value="UPF0311 PROTEIN BLR7842"/>
    <property type="match status" value="1"/>
</dbReference>
<dbReference type="PANTHER" id="PTHR37315:SF1">
    <property type="entry name" value="UPF0311 PROTEIN BLR7842"/>
    <property type="match status" value="1"/>
</dbReference>